<keyword evidence="1" id="KW-0175">Coiled coil</keyword>
<gene>
    <name evidence="3" type="ORF">AB6A40_001755</name>
</gene>
<dbReference type="Proteomes" id="UP001608902">
    <property type="component" value="Unassembled WGS sequence"/>
</dbReference>
<dbReference type="InterPro" id="IPR058903">
    <property type="entry name" value="Spectrin_YLPM1-like"/>
</dbReference>
<accession>A0ABD6E7A9</accession>
<protein>
    <recommendedName>
        <fullName evidence="2">YLPM1-like spectrin repeat domain-containing protein</fullName>
    </recommendedName>
</protein>
<evidence type="ECO:0000259" key="2">
    <source>
        <dbReference type="Pfam" id="PF26583"/>
    </source>
</evidence>
<sequence>MTKSTSAAEEELEKQYKEYRQQFEQWKEKNKNSVGTAAYIAYVEQFEAWEKDVEKRRELLRGKEMHRIQNGSEKSEPKVSIHVLQFAKMVIFL</sequence>
<evidence type="ECO:0000256" key="1">
    <source>
        <dbReference type="SAM" id="Coils"/>
    </source>
</evidence>
<dbReference type="EMBL" id="JBGFUD010000686">
    <property type="protein sequence ID" value="MFH4975046.1"/>
    <property type="molecule type" value="Genomic_DNA"/>
</dbReference>
<evidence type="ECO:0000313" key="4">
    <source>
        <dbReference type="Proteomes" id="UP001608902"/>
    </source>
</evidence>
<reference evidence="3 4" key="1">
    <citation type="submission" date="2024-08" db="EMBL/GenBank/DDBJ databases">
        <title>Gnathostoma spinigerum genome.</title>
        <authorList>
            <person name="Gonzalez-Bertolin B."/>
            <person name="Monzon S."/>
            <person name="Zaballos A."/>
            <person name="Jimenez P."/>
            <person name="Dekumyoy P."/>
            <person name="Varona S."/>
            <person name="Cuesta I."/>
            <person name="Sumanam S."/>
            <person name="Adisakwattana P."/>
            <person name="Gasser R.B."/>
            <person name="Hernandez-Gonzalez A."/>
            <person name="Young N.D."/>
            <person name="Perteguer M.J."/>
        </authorList>
    </citation>
    <scope>NUCLEOTIDE SEQUENCE [LARGE SCALE GENOMIC DNA]</scope>
    <source>
        <strain evidence="3">AL3</strain>
        <tissue evidence="3">Liver</tissue>
    </source>
</reference>
<evidence type="ECO:0000313" key="3">
    <source>
        <dbReference type="EMBL" id="MFH4975046.1"/>
    </source>
</evidence>
<feature type="coiled-coil region" evidence="1">
    <location>
        <begin position="2"/>
        <end position="29"/>
    </location>
</feature>
<keyword evidence="4" id="KW-1185">Reference proteome</keyword>
<feature type="domain" description="YLPM1-like spectrin repeat" evidence="2">
    <location>
        <begin position="6"/>
        <end position="65"/>
    </location>
</feature>
<name>A0ABD6E7A9_9BILA</name>
<organism evidence="3 4">
    <name type="scientific">Gnathostoma spinigerum</name>
    <dbReference type="NCBI Taxonomy" id="75299"/>
    <lineage>
        <taxon>Eukaryota</taxon>
        <taxon>Metazoa</taxon>
        <taxon>Ecdysozoa</taxon>
        <taxon>Nematoda</taxon>
        <taxon>Chromadorea</taxon>
        <taxon>Rhabditida</taxon>
        <taxon>Spirurina</taxon>
        <taxon>Gnathostomatomorpha</taxon>
        <taxon>Gnathostomatoidea</taxon>
        <taxon>Gnathostomatidae</taxon>
        <taxon>Gnathostoma</taxon>
    </lineage>
</organism>
<dbReference type="AlphaFoldDB" id="A0ABD6E7A9"/>
<dbReference type="Pfam" id="PF26583">
    <property type="entry name" value="Spectrin_YLPM1"/>
    <property type="match status" value="1"/>
</dbReference>
<comment type="caution">
    <text evidence="3">The sequence shown here is derived from an EMBL/GenBank/DDBJ whole genome shotgun (WGS) entry which is preliminary data.</text>
</comment>
<proteinExistence type="predicted"/>